<dbReference type="AlphaFoldDB" id="Q5HCH6"/>
<name>Q5HCH6_HUMAN</name>
<accession>Q5HCH6</accession>
<protein>
    <submittedName>
        <fullName evidence="1">Uncharacterized protein DKFZp434E079</fullName>
    </submittedName>
</protein>
<reference evidence="1" key="1">
    <citation type="submission" date="2005-01" db="EMBL/GenBank/DDBJ databases">
        <authorList>
            <consortium name="The German cDNA Consortium"/>
            <person name="Poustka A."/>
            <person name="Albert R."/>
            <person name="Moosmayer P."/>
            <person name="Schupp I."/>
            <person name="Wellenreuther R."/>
            <person name="Mewes H.W."/>
            <person name="Weil B."/>
            <person name="Amid C."/>
            <person name="Osanger A."/>
            <person name="Fobo G."/>
            <person name="Han M."/>
            <person name="Wiemann S."/>
        </authorList>
    </citation>
    <scope>NUCLEOTIDE SEQUENCE</scope>
    <source>
        <tissue evidence="1">Testis</tissue>
    </source>
</reference>
<organism evidence="1">
    <name type="scientific">Homo sapiens</name>
    <name type="common">Human</name>
    <dbReference type="NCBI Taxonomy" id="9606"/>
    <lineage>
        <taxon>Eukaryota</taxon>
        <taxon>Metazoa</taxon>
        <taxon>Chordata</taxon>
        <taxon>Craniata</taxon>
        <taxon>Vertebrata</taxon>
        <taxon>Euteleostomi</taxon>
        <taxon>Mammalia</taxon>
        <taxon>Eutheria</taxon>
        <taxon>Euarchontoglires</taxon>
        <taxon>Primates</taxon>
        <taxon>Haplorrhini</taxon>
        <taxon>Catarrhini</taxon>
        <taxon>Hominidae</taxon>
        <taxon>Homo</taxon>
    </lineage>
</organism>
<sequence length="21" mass="2360">MDRPGFVAALVLLHFLSPMNM</sequence>
<gene>
    <name evidence="1" type="primary">DKFZp434E079</name>
</gene>
<evidence type="ECO:0000313" key="1">
    <source>
        <dbReference type="EMBL" id="CAI46206.1"/>
    </source>
</evidence>
<dbReference type="EMBL" id="CR749718">
    <property type="protein sequence ID" value="CAI46206.1"/>
    <property type="molecule type" value="mRNA"/>
</dbReference>
<proteinExistence type="evidence at transcript level"/>